<dbReference type="EMBL" id="CAJOBC010095985">
    <property type="protein sequence ID" value="CAF4436736.1"/>
    <property type="molecule type" value="Genomic_DNA"/>
</dbReference>
<evidence type="ECO:0000256" key="1">
    <source>
        <dbReference type="ARBA" id="ARBA00022714"/>
    </source>
</evidence>
<dbReference type="OrthoDB" id="429143at2759"/>
<evidence type="ECO:0000259" key="5">
    <source>
        <dbReference type="PROSITE" id="PS51296"/>
    </source>
</evidence>
<dbReference type="EMBL" id="CAJNOK010032402">
    <property type="protein sequence ID" value="CAF1483637.1"/>
    <property type="molecule type" value="Genomic_DNA"/>
</dbReference>
<evidence type="ECO:0000256" key="2">
    <source>
        <dbReference type="ARBA" id="ARBA00022723"/>
    </source>
</evidence>
<dbReference type="EMBL" id="CAJOBA010054333">
    <property type="protein sequence ID" value="CAF4273747.1"/>
    <property type="molecule type" value="Genomic_DNA"/>
</dbReference>
<dbReference type="GO" id="GO:0051537">
    <property type="term" value="F:2 iron, 2 sulfur cluster binding"/>
    <property type="evidence" value="ECO:0007669"/>
    <property type="project" value="UniProtKB-KW"/>
</dbReference>
<keyword evidence="10" id="KW-1185">Reference proteome</keyword>
<reference evidence="7" key="1">
    <citation type="submission" date="2021-02" db="EMBL/GenBank/DDBJ databases">
        <authorList>
            <person name="Nowell W R."/>
        </authorList>
    </citation>
    <scope>NUCLEOTIDE SEQUENCE</scope>
</reference>
<proteinExistence type="predicted"/>
<comment type="caution">
    <text evidence="7">The sequence shown here is derived from an EMBL/GenBank/DDBJ whole genome shotgun (WGS) entry which is preliminary data.</text>
</comment>
<protein>
    <recommendedName>
        <fullName evidence="5">Rieske domain-containing protein</fullName>
    </recommendedName>
</protein>
<name>A0A815YMP3_9BILA</name>
<dbReference type="AlphaFoldDB" id="A0A815YMP3"/>
<keyword evidence="4" id="KW-0411">Iron-sulfur</keyword>
<evidence type="ECO:0000256" key="3">
    <source>
        <dbReference type="ARBA" id="ARBA00023004"/>
    </source>
</evidence>
<dbReference type="GO" id="GO:0046872">
    <property type="term" value="F:metal ion binding"/>
    <property type="evidence" value="ECO:0007669"/>
    <property type="project" value="UniProtKB-KW"/>
</dbReference>
<evidence type="ECO:0000256" key="4">
    <source>
        <dbReference type="ARBA" id="ARBA00023014"/>
    </source>
</evidence>
<dbReference type="PROSITE" id="PS51296">
    <property type="entry name" value="RIESKE"/>
    <property type="match status" value="1"/>
</dbReference>
<evidence type="ECO:0000313" key="8">
    <source>
        <dbReference type="EMBL" id="CAF4273747.1"/>
    </source>
</evidence>
<dbReference type="InterPro" id="IPR017941">
    <property type="entry name" value="Rieske_2Fe-2S"/>
</dbReference>
<dbReference type="InterPro" id="IPR036922">
    <property type="entry name" value="Rieske_2Fe-2S_sf"/>
</dbReference>
<organism evidence="7 10">
    <name type="scientific">Didymodactylos carnosus</name>
    <dbReference type="NCBI Taxonomy" id="1234261"/>
    <lineage>
        <taxon>Eukaryota</taxon>
        <taxon>Metazoa</taxon>
        <taxon>Spiralia</taxon>
        <taxon>Gnathifera</taxon>
        <taxon>Rotifera</taxon>
        <taxon>Eurotatoria</taxon>
        <taxon>Bdelloidea</taxon>
        <taxon>Philodinida</taxon>
        <taxon>Philodinidae</taxon>
        <taxon>Didymodactylos</taxon>
    </lineage>
</organism>
<keyword evidence="3" id="KW-0408">Iron</keyword>
<feature type="domain" description="Rieske" evidence="5">
    <location>
        <begin position="83"/>
        <end position="175"/>
    </location>
</feature>
<evidence type="ECO:0000313" key="6">
    <source>
        <dbReference type="EMBL" id="CAF1483637.1"/>
    </source>
</evidence>
<evidence type="ECO:0000313" key="10">
    <source>
        <dbReference type="Proteomes" id="UP000663829"/>
    </source>
</evidence>
<gene>
    <name evidence="7" type="ORF">GPM918_LOCUS40520</name>
    <name evidence="6" type="ORF">OVA965_LOCUS36180</name>
    <name evidence="9" type="ORF">SRO942_LOCUS41469</name>
    <name evidence="8" type="ORF">TMI583_LOCUS37179</name>
</gene>
<dbReference type="Proteomes" id="UP000677228">
    <property type="component" value="Unassembled WGS sequence"/>
</dbReference>
<accession>A0A815YMP3</accession>
<dbReference type="SUPFAM" id="SSF50022">
    <property type="entry name" value="ISP domain"/>
    <property type="match status" value="1"/>
</dbReference>
<sequence>MDCLPFLGLNPGDKNIYIITGDSGTGMTNQTIGALVCRDLIYGIDNPWKDIYDPSRQMVKAPLEFLRHNAEIQVAFKDYVTAGEISDIEELARGEGCIMRSGMTKHAVYRDNDGTVYKFSAICPHLKGIVRYNPLEKTFDCPLHGSRFDRYGKCINGPTKHHLTDSHCEVIPPVK</sequence>
<dbReference type="Proteomes" id="UP000681722">
    <property type="component" value="Unassembled WGS sequence"/>
</dbReference>
<keyword evidence="2" id="KW-0479">Metal-binding</keyword>
<dbReference type="EMBL" id="CAJNOQ010030136">
    <property type="protein sequence ID" value="CAF1572908.1"/>
    <property type="molecule type" value="Genomic_DNA"/>
</dbReference>
<keyword evidence="1" id="KW-0001">2Fe-2S</keyword>
<evidence type="ECO:0000313" key="9">
    <source>
        <dbReference type="EMBL" id="CAF4436736.1"/>
    </source>
</evidence>
<dbReference type="Gene3D" id="2.102.10.10">
    <property type="entry name" value="Rieske [2Fe-2S] iron-sulphur domain"/>
    <property type="match status" value="1"/>
</dbReference>
<dbReference type="Proteomes" id="UP000663829">
    <property type="component" value="Unassembled WGS sequence"/>
</dbReference>
<dbReference type="Proteomes" id="UP000682733">
    <property type="component" value="Unassembled WGS sequence"/>
</dbReference>
<dbReference type="Pfam" id="PF00355">
    <property type="entry name" value="Rieske"/>
    <property type="match status" value="1"/>
</dbReference>
<evidence type="ECO:0000313" key="7">
    <source>
        <dbReference type="EMBL" id="CAF1572908.1"/>
    </source>
</evidence>